<evidence type="ECO:0008006" key="4">
    <source>
        <dbReference type="Google" id="ProtNLM"/>
    </source>
</evidence>
<feature type="transmembrane region" description="Helical" evidence="1">
    <location>
        <begin position="88"/>
        <end position="106"/>
    </location>
</feature>
<sequence length="123" mass="14392">MKNFLKQYFLQFLMMTPILLFFHTLASACILKTSTVILKPASITLLLLIPLLYGNYQLKFRYRFLLYISLGLAFGAILSFSVNKGISINYLGMWLVISLLSLITLYQHRSFFKNWKMRGKHEK</sequence>
<reference evidence="2" key="1">
    <citation type="submission" date="2018-06" db="EMBL/GenBank/DDBJ databases">
        <authorList>
            <consortium name="Pathogen Informatics"/>
            <person name="Doyle S."/>
        </authorList>
    </citation>
    <scope>NUCLEOTIDE SEQUENCE [LARGE SCALE GENOMIC DNA]</scope>
    <source>
        <strain evidence="2">NCTC13765</strain>
    </source>
</reference>
<feature type="transmembrane region" description="Helical" evidence="1">
    <location>
        <begin position="36"/>
        <end position="53"/>
    </location>
</feature>
<evidence type="ECO:0000313" key="2">
    <source>
        <dbReference type="EMBL" id="SUN77125.1"/>
    </source>
</evidence>
<organism evidence="2 3">
    <name type="scientific">Streptococcus massiliensis</name>
    <dbReference type="NCBI Taxonomy" id="313439"/>
    <lineage>
        <taxon>Bacteria</taxon>
        <taxon>Bacillati</taxon>
        <taxon>Bacillota</taxon>
        <taxon>Bacilli</taxon>
        <taxon>Lactobacillales</taxon>
        <taxon>Streptococcaceae</taxon>
        <taxon>Streptococcus</taxon>
    </lineage>
</organism>
<dbReference type="STRING" id="1123307.GCA_000380065_00329"/>
<feature type="transmembrane region" description="Helical" evidence="1">
    <location>
        <begin position="65"/>
        <end position="82"/>
    </location>
</feature>
<keyword evidence="1" id="KW-1133">Transmembrane helix</keyword>
<gene>
    <name evidence="2" type="ORF">NCTC13765_01648</name>
</gene>
<evidence type="ECO:0000313" key="3">
    <source>
        <dbReference type="Proteomes" id="UP000254634"/>
    </source>
</evidence>
<evidence type="ECO:0000256" key="1">
    <source>
        <dbReference type="SAM" id="Phobius"/>
    </source>
</evidence>
<protein>
    <recommendedName>
        <fullName evidence="4">Lipoprotein</fullName>
    </recommendedName>
</protein>
<dbReference type="PROSITE" id="PS51257">
    <property type="entry name" value="PROKAR_LIPOPROTEIN"/>
    <property type="match status" value="1"/>
</dbReference>
<name>A0A380KZQ5_9STRE</name>
<proteinExistence type="predicted"/>
<keyword evidence="3" id="KW-1185">Reference proteome</keyword>
<dbReference type="EMBL" id="UHFR01000005">
    <property type="protein sequence ID" value="SUN77125.1"/>
    <property type="molecule type" value="Genomic_DNA"/>
</dbReference>
<keyword evidence="1" id="KW-0472">Membrane</keyword>
<accession>A0A380KZQ5</accession>
<dbReference type="AlphaFoldDB" id="A0A380KZQ5"/>
<dbReference type="Proteomes" id="UP000254634">
    <property type="component" value="Unassembled WGS sequence"/>
</dbReference>
<keyword evidence="1" id="KW-0812">Transmembrane</keyword>
<dbReference type="RefSeq" id="WP_018371015.1">
    <property type="nucleotide sequence ID" value="NZ_UHFR01000005.1"/>
</dbReference>